<dbReference type="EMBL" id="JAHRVA010000001">
    <property type="protein sequence ID" value="MBV2142678.1"/>
    <property type="molecule type" value="Genomic_DNA"/>
</dbReference>
<accession>A0A949UU30</accession>
<reference evidence="2 3" key="1">
    <citation type="submission" date="2021-06" db="EMBL/GenBank/DDBJ databases">
        <title>Falsochrobactrum tianjin sp.nov., a new petroleum-degrading bacteria isolated from oily soils.</title>
        <authorList>
            <person name="Chen G."/>
            <person name="Chen H."/>
            <person name="Tian J."/>
            <person name="Qing J."/>
            <person name="Zhong L."/>
            <person name="Ma W."/>
            <person name="Song Y."/>
            <person name="Cui X."/>
            <person name="Yan B."/>
        </authorList>
    </citation>
    <scope>NUCLEOTIDE SEQUENCE [LARGE SCALE GENOMIC DNA]</scope>
    <source>
        <strain evidence="2 3">TDYN1</strain>
    </source>
</reference>
<keyword evidence="1" id="KW-0812">Transmembrane</keyword>
<dbReference type="AlphaFoldDB" id="A0A949UU30"/>
<keyword evidence="3" id="KW-1185">Reference proteome</keyword>
<protein>
    <submittedName>
        <fullName evidence="2">DUF423 domain-containing protein</fullName>
    </submittedName>
</protein>
<feature type="transmembrane region" description="Helical" evidence="1">
    <location>
        <begin position="43"/>
        <end position="62"/>
    </location>
</feature>
<evidence type="ECO:0000313" key="3">
    <source>
        <dbReference type="Proteomes" id="UP000752297"/>
    </source>
</evidence>
<proteinExistence type="predicted"/>
<evidence type="ECO:0000313" key="2">
    <source>
        <dbReference type="EMBL" id="MBV2142678.1"/>
    </source>
</evidence>
<dbReference type="RefSeq" id="WP_217676646.1">
    <property type="nucleotide sequence ID" value="NZ_JAHRVA010000001.1"/>
</dbReference>
<dbReference type="Pfam" id="PF04241">
    <property type="entry name" value="DUF423"/>
    <property type="match status" value="1"/>
</dbReference>
<gene>
    <name evidence="2" type="ORF">KUG47_04080</name>
</gene>
<feature type="transmembrane region" description="Helical" evidence="1">
    <location>
        <begin position="69"/>
        <end position="87"/>
    </location>
</feature>
<feature type="transmembrane region" description="Helical" evidence="1">
    <location>
        <begin position="99"/>
        <end position="120"/>
    </location>
</feature>
<organism evidence="2 3">
    <name type="scientific">Falsochrobactrum tianjinense</name>
    <dbReference type="NCBI Taxonomy" id="2706015"/>
    <lineage>
        <taxon>Bacteria</taxon>
        <taxon>Pseudomonadati</taxon>
        <taxon>Pseudomonadota</taxon>
        <taxon>Alphaproteobacteria</taxon>
        <taxon>Hyphomicrobiales</taxon>
        <taxon>Brucellaceae</taxon>
        <taxon>Falsochrobactrum</taxon>
    </lineage>
</organism>
<evidence type="ECO:0000256" key="1">
    <source>
        <dbReference type="SAM" id="Phobius"/>
    </source>
</evidence>
<sequence length="124" mass="12781">MPDSRNGPSRNILFSTLGGLCGALAIAAYAGSAHGTGSQLATIAPLLLGHAPALLVLSLIAPASRTAQIGGTMLFIGLMLFCGDLYLRSLTGNRLFPYAAPTGGTLMMLGWLITGLTGWFSKKT</sequence>
<keyword evidence="1" id="KW-0472">Membrane</keyword>
<feature type="transmembrane region" description="Helical" evidence="1">
    <location>
        <begin position="12"/>
        <end position="31"/>
    </location>
</feature>
<keyword evidence="1" id="KW-1133">Transmembrane helix</keyword>
<name>A0A949UU30_9HYPH</name>
<dbReference type="Proteomes" id="UP000752297">
    <property type="component" value="Unassembled WGS sequence"/>
</dbReference>
<comment type="caution">
    <text evidence="2">The sequence shown here is derived from an EMBL/GenBank/DDBJ whole genome shotgun (WGS) entry which is preliminary data.</text>
</comment>
<dbReference type="InterPro" id="IPR006696">
    <property type="entry name" value="DUF423"/>
</dbReference>